<name>D8UKV1_VOLCA</name>
<dbReference type="EMBL" id="GL378465">
    <property type="protein sequence ID" value="EFJ39644.1"/>
    <property type="molecule type" value="Genomic_DNA"/>
</dbReference>
<dbReference type="OrthoDB" id="550887at2759"/>
<dbReference type="Proteomes" id="UP000001058">
    <property type="component" value="Unassembled WGS sequence"/>
</dbReference>
<dbReference type="KEGG" id="vcn:VOLCADRAFT_100716"/>
<proteinExistence type="predicted"/>
<dbReference type="eggNOG" id="ENOG502SF30">
    <property type="taxonomic scope" value="Eukaryota"/>
</dbReference>
<evidence type="ECO:0000313" key="2">
    <source>
        <dbReference type="Proteomes" id="UP000001058"/>
    </source>
</evidence>
<sequence length="580" mass="65086">MSVWDALHKYRKHCCAPQSVLPIRKSLVYCEVPSYTTVPVLLVYGSCMKRCKETSLVITLMAVAFMVHHLRQLPTTPQLDRPAQLMISFMMLAPMDHRFVQVPMYPRLERPPPTLAWQMLVLRAWRLSRSSCANQAILLMPIWASRMNWRWSFHKQLLFRRTAPTLITGPTWCTTCSPGVHVSRSLLAAVVLRSWMDRHPAILNVCFPVSFPYGLSGQRPPGMSFASYCSHLVRRVPRAQFSGNLMLLARMYDISVRQQSMAQRRHQLSQQSPVVRALLDGARASLLRIDLTDAYYNGAKATMRAAALTIGWPPLFFNLNPADMHASCAVVASGQVIDFDDAGRPTHISSTVEKWRRVKEDPHSCAALLIATKEVLVEHLFGFTPGAMRQTDPNCFCGVVFEVVVKIEQSGRLALHLHGVAHLQYFALDNLQALFCGPNCRALALAYALCEMWYPSPYYAPTPTNEMQPLVMGMSNTEVQQHGLSVPEVQANCPPAAYDFECLAGSTCKRHGCRGTDDSCGMAFPRFIRTAFQWVGTTGLFLLPRLASNLHDSHSSKCAIRCTVQCTISRGIQRALYRII</sequence>
<gene>
    <name evidence="1" type="ORF">VOLCADRAFT_100716</name>
</gene>
<keyword evidence="2" id="KW-1185">Reference proteome</keyword>
<reference evidence="1 2" key="1">
    <citation type="journal article" date="2010" name="Science">
        <title>Genomic analysis of organismal complexity in the multicellular green alga Volvox carteri.</title>
        <authorList>
            <person name="Prochnik S.E."/>
            <person name="Umen J."/>
            <person name="Nedelcu A.M."/>
            <person name="Hallmann A."/>
            <person name="Miller S.M."/>
            <person name="Nishii I."/>
            <person name="Ferris P."/>
            <person name="Kuo A."/>
            <person name="Mitros T."/>
            <person name="Fritz-Laylin L.K."/>
            <person name="Hellsten U."/>
            <person name="Chapman J."/>
            <person name="Simakov O."/>
            <person name="Rensing S.A."/>
            <person name="Terry A."/>
            <person name="Pangilinan J."/>
            <person name="Kapitonov V."/>
            <person name="Jurka J."/>
            <person name="Salamov A."/>
            <person name="Shapiro H."/>
            <person name="Schmutz J."/>
            <person name="Grimwood J."/>
            <person name="Lindquist E."/>
            <person name="Lucas S."/>
            <person name="Grigoriev I.V."/>
            <person name="Schmitt R."/>
            <person name="Kirk D."/>
            <person name="Rokhsar D.S."/>
        </authorList>
    </citation>
    <scope>NUCLEOTIDE SEQUENCE [LARGE SCALE GENOMIC DNA]</scope>
    <source>
        <strain evidence="2">f. Nagariensis / Eve</strain>
    </source>
</reference>
<organism evidence="2">
    <name type="scientific">Volvox carteri f. nagariensis</name>
    <dbReference type="NCBI Taxonomy" id="3068"/>
    <lineage>
        <taxon>Eukaryota</taxon>
        <taxon>Viridiplantae</taxon>
        <taxon>Chlorophyta</taxon>
        <taxon>core chlorophytes</taxon>
        <taxon>Chlorophyceae</taxon>
        <taxon>CS clade</taxon>
        <taxon>Chlamydomonadales</taxon>
        <taxon>Volvocaceae</taxon>
        <taxon>Volvox</taxon>
    </lineage>
</organism>
<evidence type="ECO:0000313" key="1">
    <source>
        <dbReference type="EMBL" id="EFJ39644.1"/>
    </source>
</evidence>
<dbReference type="InParanoid" id="D8UKV1"/>
<dbReference type="AlphaFoldDB" id="D8UKV1"/>
<accession>D8UKV1</accession>
<dbReference type="GeneID" id="9626263"/>
<evidence type="ECO:0008006" key="3">
    <source>
        <dbReference type="Google" id="ProtNLM"/>
    </source>
</evidence>
<protein>
    <recommendedName>
        <fullName evidence="3">Helitron helicase-like domain-containing protein</fullName>
    </recommendedName>
</protein>
<dbReference type="RefSeq" id="XP_002959287.1">
    <property type="nucleotide sequence ID" value="XM_002959241.1"/>
</dbReference>